<dbReference type="Gene3D" id="3.40.718.10">
    <property type="entry name" value="Isopropylmalate Dehydrogenase"/>
    <property type="match status" value="1"/>
</dbReference>
<protein>
    <submittedName>
        <fullName evidence="8">Tartrate dehydrogenase</fullName>
    </submittedName>
</protein>
<proteinExistence type="predicted"/>
<dbReference type="PANTHER" id="PTHR43275:SF1">
    <property type="entry name" value="D-MALATE DEHYDROGENASE [DECARBOXYLATING]"/>
    <property type="match status" value="1"/>
</dbReference>
<evidence type="ECO:0000256" key="6">
    <source>
        <dbReference type="ARBA" id="ARBA00023211"/>
    </source>
</evidence>
<dbReference type="EMBL" id="BAABJQ010000040">
    <property type="protein sequence ID" value="GAA5199846.1"/>
    <property type="molecule type" value="Genomic_DNA"/>
</dbReference>
<comment type="cofactor">
    <cofactor evidence="1">
        <name>Mn(2+)</name>
        <dbReference type="ChEBI" id="CHEBI:29035"/>
    </cofactor>
</comment>
<dbReference type="SMART" id="SM01329">
    <property type="entry name" value="Iso_dh"/>
    <property type="match status" value="1"/>
</dbReference>
<dbReference type="RefSeq" id="WP_345638163.1">
    <property type="nucleotide sequence ID" value="NZ_BAABJQ010000040.1"/>
</dbReference>
<evidence type="ECO:0000313" key="8">
    <source>
        <dbReference type="EMBL" id="GAA5199846.1"/>
    </source>
</evidence>
<dbReference type="PROSITE" id="PS00470">
    <property type="entry name" value="IDH_IMDH"/>
    <property type="match status" value="1"/>
</dbReference>
<comment type="caution">
    <text evidence="8">The sequence shown here is derived from an EMBL/GenBank/DDBJ whole genome shotgun (WGS) entry which is preliminary data.</text>
</comment>
<gene>
    <name evidence="8" type="ORF">GCM10023322_76380</name>
</gene>
<evidence type="ECO:0000256" key="5">
    <source>
        <dbReference type="ARBA" id="ARBA00023027"/>
    </source>
</evidence>
<dbReference type="InterPro" id="IPR024084">
    <property type="entry name" value="IsoPropMal-DH-like_dom"/>
</dbReference>
<evidence type="ECO:0000259" key="7">
    <source>
        <dbReference type="SMART" id="SM01329"/>
    </source>
</evidence>
<keyword evidence="4" id="KW-0560">Oxidoreductase</keyword>
<evidence type="ECO:0000256" key="3">
    <source>
        <dbReference type="ARBA" id="ARBA00022723"/>
    </source>
</evidence>
<keyword evidence="6" id="KW-0464">Manganese</keyword>
<dbReference type="InterPro" id="IPR050501">
    <property type="entry name" value="ICDH/IPMDH"/>
</dbReference>
<reference evidence="9" key="1">
    <citation type="journal article" date="2019" name="Int. J. Syst. Evol. Microbiol.">
        <title>The Global Catalogue of Microorganisms (GCM) 10K type strain sequencing project: providing services to taxonomists for standard genome sequencing and annotation.</title>
        <authorList>
            <consortium name="The Broad Institute Genomics Platform"/>
            <consortium name="The Broad Institute Genome Sequencing Center for Infectious Disease"/>
            <person name="Wu L."/>
            <person name="Ma J."/>
        </authorList>
    </citation>
    <scope>NUCLEOTIDE SEQUENCE [LARGE SCALE GENOMIC DNA]</scope>
    <source>
        <strain evidence="9">JCM 18304</strain>
    </source>
</reference>
<evidence type="ECO:0000313" key="9">
    <source>
        <dbReference type="Proteomes" id="UP001501570"/>
    </source>
</evidence>
<evidence type="ECO:0000256" key="4">
    <source>
        <dbReference type="ARBA" id="ARBA00023002"/>
    </source>
</evidence>
<dbReference type="SUPFAM" id="SSF53659">
    <property type="entry name" value="Isocitrate/Isopropylmalate dehydrogenase-like"/>
    <property type="match status" value="1"/>
</dbReference>
<evidence type="ECO:0000256" key="1">
    <source>
        <dbReference type="ARBA" id="ARBA00001936"/>
    </source>
</evidence>
<dbReference type="Proteomes" id="UP001501570">
    <property type="component" value="Unassembled WGS sequence"/>
</dbReference>
<keyword evidence="9" id="KW-1185">Reference proteome</keyword>
<sequence>MSRVHSIAAIAGDGIGQEVMPPAVAAVDACGRRHGFTVDWTHYDWGSQRYRETGYLMPEDGIEQLKRHDAILFGAVGAPDIPDTTTLWGLLMPMRRQFNQYVNLRPVRHIAGVPSPLADPAGIDIVVIRENVEGEYSEVGGRGGPDGDGYAVQASRFTRDGVTRVAAYAAELASRRSGTLTSATKSNGILHTMPFWDEHVARVAAGYPDLKLRSVLIDALAAALILRPRDFDVIVASNLFGDILSDLTAALVGSLGLAASANLNPERAFPSLFEPVHGSAPDIAGTGVANPAAMLYAAAMMLDHLGETDAGTALTEAVDATLRDGPRSRDLGGAASTAEVAAAVTDRLTRA</sequence>
<dbReference type="Pfam" id="PF00180">
    <property type="entry name" value="Iso_dh"/>
    <property type="match status" value="1"/>
</dbReference>
<evidence type="ECO:0000256" key="2">
    <source>
        <dbReference type="ARBA" id="ARBA00001946"/>
    </source>
</evidence>
<name>A0ABP9SRL2_9ACTN</name>
<comment type="cofactor">
    <cofactor evidence="2">
        <name>Mg(2+)</name>
        <dbReference type="ChEBI" id="CHEBI:18420"/>
    </cofactor>
</comment>
<keyword evidence="3" id="KW-0479">Metal-binding</keyword>
<dbReference type="InterPro" id="IPR019818">
    <property type="entry name" value="IsoCit/isopropylmalate_DH_CS"/>
</dbReference>
<keyword evidence="5" id="KW-0520">NAD</keyword>
<organism evidence="8 9">
    <name type="scientific">Rugosimonospora acidiphila</name>
    <dbReference type="NCBI Taxonomy" id="556531"/>
    <lineage>
        <taxon>Bacteria</taxon>
        <taxon>Bacillati</taxon>
        <taxon>Actinomycetota</taxon>
        <taxon>Actinomycetes</taxon>
        <taxon>Micromonosporales</taxon>
        <taxon>Micromonosporaceae</taxon>
        <taxon>Rugosimonospora</taxon>
    </lineage>
</organism>
<feature type="domain" description="Isopropylmalate dehydrogenase-like" evidence="7">
    <location>
        <begin position="6"/>
        <end position="344"/>
    </location>
</feature>
<accession>A0ABP9SRL2</accession>
<dbReference type="PANTHER" id="PTHR43275">
    <property type="entry name" value="D-MALATE DEHYDROGENASE [DECARBOXYLATING]"/>
    <property type="match status" value="1"/>
</dbReference>